<organism evidence="1 2">
    <name type="scientific">Klebsiella grimontii</name>
    <dbReference type="NCBI Taxonomy" id="2058152"/>
    <lineage>
        <taxon>Bacteria</taxon>
        <taxon>Pseudomonadati</taxon>
        <taxon>Pseudomonadota</taxon>
        <taxon>Gammaproteobacteria</taxon>
        <taxon>Enterobacterales</taxon>
        <taxon>Enterobacteriaceae</taxon>
        <taxon>Klebsiella/Raoultella group</taxon>
        <taxon>Klebsiella</taxon>
    </lineage>
</organism>
<dbReference type="EMBL" id="UGMX01000002">
    <property type="protein sequence ID" value="STW06774.1"/>
    <property type="molecule type" value="Genomic_DNA"/>
</dbReference>
<dbReference type="AlphaFoldDB" id="A0A7H4P2V9"/>
<dbReference type="Proteomes" id="UP000254571">
    <property type="component" value="Unassembled WGS sequence"/>
</dbReference>
<protein>
    <submittedName>
        <fullName evidence="1">Uncharacterized protein</fullName>
    </submittedName>
</protein>
<gene>
    <name evidence="1" type="ORF">NCTC9149_03199</name>
</gene>
<evidence type="ECO:0000313" key="1">
    <source>
        <dbReference type="EMBL" id="STW06774.1"/>
    </source>
</evidence>
<accession>A0A7H4P2V9</accession>
<evidence type="ECO:0000313" key="2">
    <source>
        <dbReference type="Proteomes" id="UP000254571"/>
    </source>
</evidence>
<name>A0A7H4P2V9_9ENTR</name>
<sequence length="71" mass="8299">MPTGHDAPWRGRRMTRISWAKYCRRTGPKTEVLRLRQQFLLQLNIAEGLTVLVTFGRQFVVIVGRGQLNRF</sequence>
<comment type="caution">
    <text evidence="1">The sequence shown here is derived from an EMBL/GenBank/DDBJ whole genome shotgun (WGS) entry which is preliminary data.</text>
</comment>
<reference evidence="1 2" key="1">
    <citation type="submission" date="2018-06" db="EMBL/GenBank/DDBJ databases">
        <authorList>
            <consortium name="Pathogen Informatics"/>
            <person name="Doyle S."/>
        </authorList>
    </citation>
    <scope>NUCLEOTIDE SEQUENCE [LARGE SCALE GENOMIC DNA]</scope>
    <source>
        <strain evidence="1 2">NCTC9149</strain>
    </source>
</reference>
<proteinExistence type="predicted"/>